<evidence type="ECO:0000259" key="1">
    <source>
        <dbReference type="PROSITE" id="PS50234"/>
    </source>
</evidence>
<dbReference type="PANTHER" id="PTHR41248:SF1">
    <property type="entry name" value="NORD PROTEIN"/>
    <property type="match status" value="1"/>
</dbReference>
<dbReference type="PROSITE" id="PS50234">
    <property type="entry name" value="VWFA"/>
    <property type="match status" value="1"/>
</dbReference>
<evidence type="ECO:0000313" key="2">
    <source>
        <dbReference type="EMBL" id="RLJ70736.1"/>
    </source>
</evidence>
<name>A0A497XP34_9AQUI</name>
<dbReference type="RefSeq" id="WP_121010901.1">
    <property type="nucleotide sequence ID" value="NZ_RCCJ01000001.1"/>
</dbReference>
<dbReference type="OrthoDB" id="9533at2"/>
<dbReference type="Pfam" id="PF00092">
    <property type="entry name" value="VWA"/>
    <property type="match status" value="1"/>
</dbReference>
<accession>A0A497XP34</accession>
<protein>
    <submittedName>
        <fullName evidence="2">von Willebrand factor type A domain-containing protein</fullName>
    </submittedName>
</protein>
<dbReference type="InterPro" id="IPR051928">
    <property type="entry name" value="NorD/CobT"/>
</dbReference>
<gene>
    <name evidence="2" type="ORF">BCF55_1018</name>
</gene>
<organism evidence="2 3">
    <name type="scientific">Hydrogenivirga caldilitoris</name>
    <dbReference type="NCBI Taxonomy" id="246264"/>
    <lineage>
        <taxon>Bacteria</taxon>
        <taxon>Pseudomonadati</taxon>
        <taxon>Aquificota</taxon>
        <taxon>Aquificia</taxon>
        <taxon>Aquificales</taxon>
        <taxon>Aquificaceae</taxon>
        <taxon>Hydrogenivirga</taxon>
    </lineage>
</organism>
<dbReference type="SMART" id="SM00327">
    <property type="entry name" value="VWA"/>
    <property type="match status" value="1"/>
</dbReference>
<dbReference type="EMBL" id="RCCJ01000001">
    <property type="protein sequence ID" value="RLJ70736.1"/>
    <property type="molecule type" value="Genomic_DNA"/>
</dbReference>
<proteinExistence type="predicted"/>
<dbReference type="InterPro" id="IPR002035">
    <property type="entry name" value="VWF_A"/>
</dbReference>
<dbReference type="InterPro" id="IPR036465">
    <property type="entry name" value="vWFA_dom_sf"/>
</dbReference>
<reference evidence="2 3" key="1">
    <citation type="submission" date="2018-10" db="EMBL/GenBank/DDBJ databases">
        <title>Genomic Encyclopedia of Archaeal and Bacterial Type Strains, Phase II (KMG-II): from individual species to whole genera.</title>
        <authorList>
            <person name="Goeker M."/>
        </authorList>
    </citation>
    <scope>NUCLEOTIDE SEQUENCE [LARGE SCALE GENOMIC DNA]</scope>
    <source>
        <strain evidence="2 3">DSM 16510</strain>
    </source>
</reference>
<dbReference type="Gene3D" id="3.40.50.410">
    <property type="entry name" value="von Willebrand factor, type A domain"/>
    <property type="match status" value="1"/>
</dbReference>
<evidence type="ECO:0000313" key="3">
    <source>
        <dbReference type="Proteomes" id="UP000267841"/>
    </source>
</evidence>
<dbReference type="AlphaFoldDB" id="A0A497XP34"/>
<comment type="caution">
    <text evidence="2">The sequence shown here is derived from an EMBL/GenBank/DDBJ whole genome shotgun (WGS) entry which is preliminary data.</text>
</comment>
<dbReference type="Proteomes" id="UP000267841">
    <property type="component" value="Unassembled WGS sequence"/>
</dbReference>
<sequence>MKERWKVIANLLEDEFDIEVQPSYEGWGAGYDPKFLPVIEMWARGEVEDIPHAAKTPRGVVFNIVEFLRKTDDYTINSVRHEISYLLSTHFPSWRFGQREVFRAGYVPTSFLTLYAVLESIKANERITEEVPSAVFGLKAILREVLEKIETTYPHHQLALSLAYRWLGEEVPFSQEIKHYTDSMEKSFYEYIREKDPQTAYDIVMEELWSKYRVLVDEAKELNHIDLLIEEAKGRKREDGHRGRIMTDILRKLPDKYQSLIQEYKEKTSIDIPEVERRELLKVLNSIQDWMKDYVKQMSYLDLLEKDIAFLKHFLPKTLEVDVEHRGFLSFLFKGWDEESSLSNSMKLQEIHDQELSEMDRKYRREHGLTEEEFKRYQLLMKSILPYVEHFKRKFDNLLPEEEEHWGGSYMSGKRLNFKRLPTEVPIRRGKIYTRREIPERKELAFELLIDISASMKKEEKIINAVRSLLLVSEVLNKLKMPFSIKVFNENVYELKDFEEDYRIAKAKIMELVTNVGGGTDLGKAINIGLESLELYIKSTHRKGILILFTDGEPTKGMRNEELKSFILQMKQKFPIVGVGVGEATRMVKDYFDRTGISVEDVSKLPSAFSFVVENQLRRLLSVS</sequence>
<dbReference type="PANTHER" id="PTHR41248">
    <property type="entry name" value="NORD PROTEIN"/>
    <property type="match status" value="1"/>
</dbReference>
<dbReference type="SUPFAM" id="SSF53300">
    <property type="entry name" value="vWA-like"/>
    <property type="match status" value="1"/>
</dbReference>
<feature type="domain" description="VWFA" evidence="1">
    <location>
        <begin position="445"/>
        <end position="624"/>
    </location>
</feature>
<keyword evidence="3" id="KW-1185">Reference proteome</keyword>